<proteinExistence type="predicted"/>
<accession>A0AAV8PGT5</accession>
<name>A0AAV8PGT5_ENSVE</name>
<keyword evidence="2" id="KW-1185">Reference proteome</keyword>
<reference evidence="1 2" key="1">
    <citation type="submission" date="2022-12" db="EMBL/GenBank/DDBJ databases">
        <title>Chromosome-scale assembly of the Ensete ventricosum genome.</title>
        <authorList>
            <person name="Dussert Y."/>
            <person name="Stocks J."/>
            <person name="Wendawek A."/>
            <person name="Woldeyes F."/>
            <person name="Nichols R.A."/>
            <person name="Borrell J.S."/>
        </authorList>
    </citation>
    <scope>NUCLEOTIDE SEQUENCE [LARGE SCALE GENOMIC DNA]</scope>
    <source>
        <strain evidence="2">cv. Maze</strain>
        <tissue evidence="1">Seeds</tissue>
    </source>
</reference>
<evidence type="ECO:0000313" key="1">
    <source>
        <dbReference type="EMBL" id="KAJ8486520.1"/>
    </source>
</evidence>
<organism evidence="1 2">
    <name type="scientific">Ensete ventricosum</name>
    <name type="common">Abyssinian banana</name>
    <name type="synonym">Musa ensete</name>
    <dbReference type="NCBI Taxonomy" id="4639"/>
    <lineage>
        <taxon>Eukaryota</taxon>
        <taxon>Viridiplantae</taxon>
        <taxon>Streptophyta</taxon>
        <taxon>Embryophyta</taxon>
        <taxon>Tracheophyta</taxon>
        <taxon>Spermatophyta</taxon>
        <taxon>Magnoliopsida</taxon>
        <taxon>Liliopsida</taxon>
        <taxon>Zingiberales</taxon>
        <taxon>Musaceae</taxon>
        <taxon>Ensete</taxon>
    </lineage>
</organism>
<dbReference type="EMBL" id="JAQQAF010000005">
    <property type="protein sequence ID" value="KAJ8486520.1"/>
    <property type="molecule type" value="Genomic_DNA"/>
</dbReference>
<protein>
    <submittedName>
        <fullName evidence="1">Uncharacterized protein</fullName>
    </submittedName>
</protein>
<dbReference type="AlphaFoldDB" id="A0AAV8PGT5"/>
<gene>
    <name evidence="1" type="ORF">OPV22_019005</name>
</gene>
<evidence type="ECO:0000313" key="2">
    <source>
        <dbReference type="Proteomes" id="UP001222027"/>
    </source>
</evidence>
<comment type="caution">
    <text evidence="1">The sequence shown here is derived from an EMBL/GenBank/DDBJ whole genome shotgun (WGS) entry which is preliminary data.</text>
</comment>
<sequence length="149" mass="16790">MQWLPTIYWESNWLTHLPWNTNPGSLVLQHLREKVNSSVCNGRVRGSLSLIRMQQATTISVCLLQENAIMPLKQSAGDSIPLNICNDRSQDWHLSVSEQHAVAEYSLELHKSPHPYDRIGPLASDARERKSLLGNGSHGQITFSMFDGQ</sequence>
<dbReference type="Proteomes" id="UP001222027">
    <property type="component" value="Unassembled WGS sequence"/>
</dbReference>